<evidence type="ECO:0000313" key="2">
    <source>
        <dbReference type="Proteomes" id="UP000277212"/>
    </source>
</evidence>
<dbReference type="EMBL" id="NKUJ01000319">
    <property type="protein sequence ID" value="RMJ07840.1"/>
    <property type="molecule type" value="Genomic_DNA"/>
</dbReference>
<dbReference type="AlphaFoldDB" id="A0A3M2RR64"/>
<evidence type="ECO:0000313" key="1">
    <source>
        <dbReference type="EMBL" id="RMJ07840.1"/>
    </source>
</evidence>
<sequence>MAMPHENDYLDRCIFCRLVLNEGEEIAINVLDEFGDDVWYDDVVRTRPQSDKRFQRYDRRNRFFRFQSEELLLALHKNCRRLISPISVQGLLKVLTPSFEPLPIHEKHRLKWACESLAGRLTSWASKAGEKGRELAGHTNVMLMIAEYLLPEYLTLDAEKSLQPEEIAGPFSIASEPVWGSFNDFQGVRYVRSLSNQKDPLHDAAIYNPRDGQIADVVYMAQDCLGVVKVIFAHSSEPIEVDEIPGVWWRTFAINHQDPRLYAKFDGVKLRWIGHGRINGPWDPWEVGEQCGCLDGETAWPVPHQPVCKPLRSEMSSKISDSFPEAMSSFVCNGQNVVGYSACVSGLGRFLVSIHAHETWQDTSMYDAEPDDDSTWLFMPMDDGEVVTEIWEGMARDGYLWSVRMKTNKNRIFRTEDAPRRPYGSITWEMVDMPKNEPSRVFFQCWRLYGINHLTFESPKPNGEGDVESIRAGEPLIPKPVKSMGEHVFFTSAVLKDVIKITPCRHADKPGISGLFLTYADGHQESLGEVRLNGLQESVEIDERDTMWLGFKHDDVRTVHACPYVAEMAFEPLAMPSKGVLVIPLTERLDWWSSCYQDYLVSGDQASPQPVFTSPHD</sequence>
<dbReference type="Proteomes" id="UP000277212">
    <property type="component" value="Unassembled WGS sequence"/>
</dbReference>
<gene>
    <name evidence="1" type="ORF">CDV36_012572</name>
</gene>
<dbReference type="STRING" id="2010991.A0A3M2RR64"/>
<reference evidence="1 2" key="1">
    <citation type="submission" date="2017-06" db="EMBL/GenBank/DDBJ databases">
        <title>Comparative genomic analysis of Ambrosia Fusariam Clade fungi.</title>
        <authorList>
            <person name="Stajich J.E."/>
            <person name="Carrillo J."/>
            <person name="Kijimoto T."/>
            <person name="Eskalen A."/>
            <person name="O'Donnell K."/>
            <person name="Kasson M."/>
        </authorList>
    </citation>
    <scope>NUCLEOTIDE SEQUENCE [LARGE SCALE GENOMIC DNA]</scope>
    <source>
        <strain evidence="1">UCR3666</strain>
    </source>
</reference>
<name>A0A3M2RR64_9HYPO</name>
<dbReference type="OrthoDB" id="5087220at2759"/>
<protein>
    <submittedName>
        <fullName evidence="1">Uncharacterized protein</fullName>
    </submittedName>
</protein>
<organism evidence="1 2">
    <name type="scientific">Fusarium kuroshium</name>
    <dbReference type="NCBI Taxonomy" id="2010991"/>
    <lineage>
        <taxon>Eukaryota</taxon>
        <taxon>Fungi</taxon>
        <taxon>Dikarya</taxon>
        <taxon>Ascomycota</taxon>
        <taxon>Pezizomycotina</taxon>
        <taxon>Sordariomycetes</taxon>
        <taxon>Hypocreomycetidae</taxon>
        <taxon>Hypocreales</taxon>
        <taxon>Nectriaceae</taxon>
        <taxon>Fusarium</taxon>
        <taxon>Fusarium solani species complex</taxon>
    </lineage>
</organism>
<comment type="caution">
    <text evidence="1">The sequence shown here is derived from an EMBL/GenBank/DDBJ whole genome shotgun (WGS) entry which is preliminary data.</text>
</comment>
<accession>A0A3M2RR64</accession>
<keyword evidence="2" id="KW-1185">Reference proteome</keyword>
<proteinExistence type="predicted"/>